<comment type="caution">
    <text evidence="2">The sequence shown here is derived from an EMBL/GenBank/DDBJ whole genome shotgun (WGS) entry which is preliminary data.</text>
</comment>
<gene>
    <name evidence="2" type="ORF">SDC9_138640</name>
</gene>
<dbReference type="EMBL" id="VSSQ01038555">
    <property type="protein sequence ID" value="MPM91509.1"/>
    <property type="molecule type" value="Genomic_DNA"/>
</dbReference>
<evidence type="ECO:0000313" key="2">
    <source>
        <dbReference type="EMBL" id="MPM91509.1"/>
    </source>
</evidence>
<feature type="compositionally biased region" description="Basic residues" evidence="1">
    <location>
        <begin position="15"/>
        <end position="28"/>
    </location>
</feature>
<sequence length="256" mass="27963">MGDGVAEREDSTHSSARRNIQRFHRNRRVERGEAGAEQRRQRSAAAPEFKTVHRDCQPGAVRGEFQRVHLPRVQLPGQKHPVDLPPVAAAGTDLRRELPGFAVQQEVIAVVRHADVFDHPQARFAALFGKAERCFDPQLLQRGILRGMERFESAAGVAQSAVAVPPIPKHGEVAAPACPDRKNQLVVHRAERLAVQKVAPEGEVPGVADCERAVPGIGDPVSQEFDSRSRFDGEGGGAAVDDFILFKRDAANVPPR</sequence>
<feature type="region of interest" description="Disordered" evidence="1">
    <location>
        <begin position="1"/>
        <end position="49"/>
    </location>
</feature>
<feature type="compositionally biased region" description="Basic and acidic residues" evidence="1">
    <location>
        <begin position="1"/>
        <end position="12"/>
    </location>
</feature>
<dbReference type="AlphaFoldDB" id="A0A645DQI1"/>
<organism evidence="2">
    <name type="scientific">bioreactor metagenome</name>
    <dbReference type="NCBI Taxonomy" id="1076179"/>
    <lineage>
        <taxon>unclassified sequences</taxon>
        <taxon>metagenomes</taxon>
        <taxon>ecological metagenomes</taxon>
    </lineage>
</organism>
<evidence type="ECO:0000256" key="1">
    <source>
        <dbReference type="SAM" id="MobiDB-lite"/>
    </source>
</evidence>
<accession>A0A645DQI1</accession>
<protein>
    <submittedName>
        <fullName evidence="2">Uncharacterized protein</fullName>
    </submittedName>
</protein>
<name>A0A645DQI1_9ZZZZ</name>
<proteinExistence type="predicted"/>
<feature type="compositionally biased region" description="Basic and acidic residues" evidence="1">
    <location>
        <begin position="29"/>
        <end position="40"/>
    </location>
</feature>
<reference evidence="2" key="1">
    <citation type="submission" date="2019-08" db="EMBL/GenBank/DDBJ databases">
        <authorList>
            <person name="Kucharzyk K."/>
            <person name="Murdoch R.W."/>
            <person name="Higgins S."/>
            <person name="Loffler F."/>
        </authorList>
    </citation>
    <scope>NUCLEOTIDE SEQUENCE</scope>
</reference>